<dbReference type="GO" id="GO:0006376">
    <property type="term" value="P:mRNA splice site recognition"/>
    <property type="evidence" value="ECO:0007669"/>
    <property type="project" value="InterPro"/>
</dbReference>
<comment type="similarity">
    <text evidence="1">Belongs to the Luc7 family.</text>
</comment>
<name>R7T6G3_CAPTE</name>
<dbReference type="GO" id="GO:0003729">
    <property type="term" value="F:mRNA binding"/>
    <property type="evidence" value="ECO:0007669"/>
    <property type="project" value="InterPro"/>
</dbReference>
<sequence length="372" mass="44018">MSSASQMLDELMGRNRNVDPTRKSDELHWEDSEVCKHFLCGLCPHELFTNTRADLGPCDKLHDESLKLKYEKSPRYEQAGLEEDLVRFLQTLVSDVERRIRRGQARLSLNVSQINPSQTPQAARDEKVGVLTEKINELVEQAEQLGCEGKVEEAQGVMKLCDQLKDERSELENTKPLVLPSQKEMEVCDICGAFQIKGDAPSRMEDHLSGRQHRGYAKCREYIEEHKAKVRNKAETERERLGREREERETQRQKEREERDKERDDRRRKEVDREKDRGRRDRDRRRSRSRSPRDKRRNRDHHRRHRSRSRDRHERRRSRSRSKSHRSSHHSEGSRSSRTRDERSSSKHPSRENSAEKSHNHTDEHKGQGEES</sequence>
<dbReference type="EMBL" id="KB311620">
    <property type="protein sequence ID" value="ELT88918.1"/>
    <property type="molecule type" value="Genomic_DNA"/>
</dbReference>
<dbReference type="Pfam" id="PF03194">
    <property type="entry name" value="LUC7"/>
    <property type="match status" value="1"/>
</dbReference>
<evidence type="ECO:0000313" key="3">
    <source>
        <dbReference type="EMBL" id="ELT88918.1"/>
    </source>
</evidence>
<feature type="compositionally biased region" description="Basic and acidic residues" evidence="2">
    <location>
        <begin position="329"/>
        <end position="372"/>
    </location>
</feature>
<feature type="compositionally biased region" description="Basic and acidic residues" evidence="2">
    <location>
        <begin position="229"/>
        <end position="281"/>
    </location>
</feature>
<dbReference type="InterPro" id="IPR004882">
    <property type="entry name" value="Luc7-rel"/>
</dbReference>
<accession>R7T6G3</accession>
<dbReference type="EnsemblMetazoa" id="CapteT219978">
    <property type="protein sequence ID" value="CapteP219978"/>
    <property type="gene ID" value="CapteG219978"/>
</dbReference>
<reference evidence="3 5" key="2">
    <citation type="journal article" date="2013" name="Nature">
        <title>Insights into bilaterian evolution from three spiralian genomes.</title>
        <authorList>
            <person name="Simakov O."/>
            <person name="Marletaz F."/>
            <person name="Cho S.J."/>
            <person name="Edsinger-Gonzales E."/>
            <person name="Havlak P."/>
            <person name="Hellsten U."/>
            <person name="Kuo D.H."/>
            <person name="Larsson T."/>
            <person name="Lv J."/>
            <person name="Arendt D."/>
            <person name="Savage R."/>
            <person name="Osoegawa K."/>
            <person name="de Jong P."/>
            <person name="Grimwood J."/>
            <person name="Chapman J.A."/>
            <person name="Shapiro H."/>
            <person name="Aerts A."/>
            <person name="Otillar R.P."/>
            <person name="Terry A.Y."/>
            <person name="Boore J.L."/>
            <person name="Grigoriev I.V."/>
            <person name="Lindberg D.R."/>
            <person name="Seaver E.C."/>
            <person name="Weisblat D.A."/>
            <person name="Putnam N.H."/>
            <person name="Rokhsar D.S."/>
        </authorList>
    </citation>
    <scope>NUCLEOTIDE SEQUENCE</scope>
    <source>
        <strain evidence="3 5">I ESC-2004</strain>
    </source>
</reference>
<dbReference type="FunCoup" id="R7T6G3">
    <property type="interactions" value="1633"/>
</dbReference>
<feature type="region of interest" description="Disordered" evidence="2">
    <location>
        <begin position="1"/>
        <end position="22"/>
    </location>
</feature>
<dbReference type="AlphaFoldDB" id="R7T6G3"/>
<reference evidence="5" key="1">
    <citation type="submission" date="2012-12" db="EMBL/GenBank/DDBJ databases">
        <authorList>
            <person name="Hellsten U."/>
            <person name="Grimwood J."/>
            <person name="Chapman J.A."/>
            <person name="Shapiro H."/>
            <person name="Aerts A."/>
            <person name="Otillar R.P."/>
            <person name="Terry A.Y."/>
            <person name="Boore J.L."/>
            <person name="Simakov O."/>
            <person name="Marletaz F."/>
            <person name="Cho S.-J."/>
            <person name="Edsinger-Gonzales E."/>
            <person name="Havlak P."/>
            <person name="Kuo D.-H."/>
            <person name="Larsson T."/>
            <person name="Lv J."/>
            <person name="Arendt D."/>
            <person name="Savage R."/>
            <person name="Osoegawa K."/>
            <person name="de Jong P."/>
            <person name="Lindberg D.R."/>
            <person name="Seaver E.C."/>
            <person name="Weisblat D.A."/>
            <person name="Putnam N.H."/>
            <person name="Grigoriev I.V."/>
            <person name="Rokhsar D.S."/>
        </authorList>
    </citation>
    <scope>NUCLEOTIDE SEQUENCE</scope>
    <source>
        <strain evidence="5">I ESC-2004</strain>
    </source>
</reference>
<organism evidence="3">
    <name type="scientific">Capitella teleta</name>
    <name type="common">Polychaete worm</name>
    <dbReference type="NCBI Taxonomy" id="283909"/>
    <lineage>
        <taxon>Eukaryota</taxon>
        <taxon>Metazoa</taxon>
        <taxon>Spiralia</taxon>
        <taxon>Lophotrochozoa</taxon>
        <taxon>Annelida</taxon>
        <taxon>Polychaeta</taxon>
        <taxon>Sedentaria</taxon>
        <taxon>Scolecida</taxon>
        <taxon>Capitellidae</taxon>
        <taxon>Capitella</taxon>
    </lineage>
</organism>
<evidence type="ECO:0000313" key="5">
    <source>
        <dbReference type="Proteomes" id="UP000014760"/>
    </source>
</evidence>
<gene>
    <name evidence="3" type="ORF">CAPTEDRAFT_219978</name>
</gene>
<dbReference type="OrthoDB" id="10266921at2759"/>
<dbReference type="Proteomes" id="UP000014760">
    <property type="component" value="Unassembled WGS sequence"/>
</dbReference>
<dbReference type="HOGENOM" id="CLU_030397_0_1_1"/>
<evidence type="ECO:0000313" key="4">
    <source>
        <dbReference type="EnsemblMetazoa" id="CapteP219978"/>
    </source>
</evidence>
<feature type="region of interest" description="Disordered" evidence="2">
    <location>
        <begin position="229"/>
        <end position="372"/>
    </location>
</feature>
<dbReference type="GO" id="GO:0005685">
    <property type="term" value="C:U1 snRNP"/>
    <property type="evidence" value="ECO:0007669"/>
    <property type="project" value="InterPro"/>
</dbReference>
<feature type="compositionally biased region" description="Basic residues" evidence="2">
    <location>
        <begin position="282"/>
        <end position="328"/>
    </location>
</feature>
<evidence type="ECO:0000256" key="2">
    <source>
        <dbReference type="SAM" id="MobiDB-lite"/>
    </source>
</evidence>
<dbReference type="STRING" id="283909.R7T6G3"/>
<reference evidence="4" key="3">
    <citation type="submission" date="2015-06" db="UniProtKB">
        <authorList>
            <consortium name="EnsemblMetazoa"/>
        </authorList>
    </citation>
    <scope>IDENTIFICATION</scope>
</reference>
<keyword evidence="5" id="KW-1185">Reference proteome</keyword>
<dbReference type="PANTHER" id="PTHR12375">
    <property type="entry name" value="RNA-BINDING PROTEIN LUC7-RELATED"/>
    <property type="match status" value="1"/>
</dbReference>
<dbReference type="EMBL" id="AMQN01015119">
    <property type="status" value="NOT_ANNOTATED_CDS"/>
    <property type="molecule type" value="Genomic_DNA"/>
</dbReference>
<feature type="compositionally biased region" description="Basic and acidic residues" evidence="2">
    <location>
        <begin position="11"/>
        <end position="22"/>
    </location>
</feature>
<protein>
    <recommendedName>
        <fullName evidence="6">Luc7-like protein 3</fullName>
    </recommendedName>
</protein>
<proteinExistence type="inferred from homology"/>
<dbReference type="OMA" id="PCTRIHD"/>
<evidence type="ECO:0008006" key="6">
    <source>
        <dbReference type="Google" id="ProtNLM"/>
    </source>
</evidence>
<evidence type="ECO:0000256" key="1">
    <source>
        <dbReference type="ARBA" id="ARBA00005655"/>
    </source>
</evidence>